<dbReference type="AlphaFoldDB" id="A0A518GP54"/>
<reference evidence="2 3" key="1">
    <citation type="submission" date="2019-02" db="EMBL/GenBank/DDBJ databases">
        <title>Deep-cultivation of Planctomycetes and their phenomic and genomic characterization uncovers novel biology.</title>
        <authorList>
            <person name="Wiegand S."/>
            <person name="Jogler M."/>
            <person name="Boedeker C."/>
            <person name="Pinto D."/>
            <person name="Vollmers J."/>
            <person name="Rivas-Marin E."/>
            <person name="Kohn T."/>
            <person name="Peeters S.H."/>
            <person name="Heuer A."/>
            <person name="Rast P."/>
            <person name="Oberbeckmann S."/>
            <person name="Bunk B."/>
            <person name="Jeske O."/>
            <person name="Meyerdierks A."/>
            <person name="Storesund J.E."/>
            <person name="Kallscheuer N."/>
            <person name="Luecker S."/>
            <person name="Lage O.M."/>
            <person name="Pohl T."/>
            <person name="Merkel B.J."/>
            <person name="Hornburger P."/>
            <person name="Mueller R.-W."/>
            <person name="Bruemmer F."/>
            <person name="Labrenz M."/>
            <person name="Spormann A.M."/>
            <person name="Op den Camp H."/>
            <person name="Overmann J."/>
            <person name="Amann R."/>
            <person name="Jetten M.S.M."/>
            <person name="Mascher T."/>
            <person name="Medema M.H."/>
            <person name="Devos D.P."/>
            <person name="Kaster A.-K."/>
            <person name="Ovreas L."/>
            <person name="Rohde M."/>
            <person name="Galperin M.Y."/>
            <person name="Jogler C."/>
        </authorList>
    </citation>
    <scope>NUCLEOTIDE SEQUENCE [LARGE SCALE GENOMIC DNA]</scope>
    <source>
        <strain evidence="2 3">Spb1</strain>
    </source>
</reference>
<proteinExistence type="predicted"/>
<feature type="region of interest" description="Disordered" evidence="1">
    <location>
        <begin position="1"/>
        <end position="34"/>
    </location>
</feature>
<gene>
    <name evidence="2" type="ORF">Spb1_21790</name>
</gene>
<evidence type="ECO:0000256" key="1">
    <source>
        <dbReference type="SAM" id="MobiDB-lite"/>
    </source>
</evidence>
<name>A0A518GP54_9PLAN</name>
<feature type="compositionally biased region" description="Polar residues" evidence="1">
    <location>
        <begin position="17"/>
        <end position="27"/>
    </location>
</feature>
<protein>
    <submittedName>
        <fullName evidence="2">Uncharacterized protein</fullName>
    </submittedName>
</protein>
<organism evidence="2 3">
    <name type="scientific">Planctopirus ephydatiae</name>
    <dbReference type="NCBI Taxonomy" id="2528019"/>
    <lineage>
        <taxon>Bacteria</taxon>
        <taxon>Pseudomonadati</taxon>
        <taxon>Planctomycetota</taxon>
        <taxon>Planctomycetia</taxon>
        <taxon>Planctomycetales</taxon>
        <taxon>Planctomycetaceae</taxon>
        <taxon>Planctopirus</taxon>
    </lineage>
</organism>
<accession>A0A518GP54</accession>
<sequence length="97" mass="10589">MAFTISHTTKQEFRSASAMTQQSSQWPPSEGGGAAWAENAIGSFDFTISLFDEFEVRFGEGFAHLSKDFCTAEVVVATVGCAFECFSVLGRKDFLQS</sequence>
<evidence type="ECO:0000313" key="2">
    <source>
        <dbReference type="EMBL" id="QDV30251.1"/>
    </source>
</evidence>
<evidence type="ECO:0000313" key="3">
    <source>
        <dbReference type="Proteomes" id="UP000315349"/>
    </source>
</evidence>
<dbReference type="KEGG" id="peh:Spb1_21790"/>
<dbReference type="EMBL" id="CP036299">
    <property type="protein sequence ID" value="QDV30251.1"/>
    <property type="molecule type" value="Genomic_DNA"/>
</dbReference>
<keyword evidence="3" id="KW-1185">Reference proteome</keyword>
<dbReference type="Proteomes" id="UP000315349">
    <property type="component" value="Chromosome"/>
</dbReference>